<dbReference type="SUPFAM" id="SSF53756">
    <property type="entry name" value="UDP-Glycosyltransferase/glycogen phosphorylase"/>
    <property type="match status" value="1"/>
</dbReference>
<dbReference type="GO" id="GO:0008417">
    <property type="term" value="F:fucosyltransferase activity"/>
    <property type="evidence" value="ECO:0007669"/>
    <property type="project" value="InterPro"/>
</dbReference>
<evidence type="ECO:0000256" key="1">
    <source>
        <dbReference type="ARBA" id="ARBA00004323"/>
    </source>
</evidence>
<evidence type="ECO:0000313" key="6">
    <source>
        <dbReference type="WBParaSite" id="PDA_v2.g26680.t1"/>
    </source>
</evidence>
<evidence type="ECO:0000256" key="3">
    <source>
        <dbReference type="ARBA" id="ARBA00023034"/>
    </source>
</evidence>
<evidence type="ECO:0000256" key="2">
    <source>
        <dbReference type="ARBA" id="ARBA00004922"/>
    </source>
</evidence>
<keyword evidence="4" id="KW-0472">Membrane</keyword>
<organism evidence="5 6">
    <name type="scientific">Panagrolaimus davidi</name>
    <dbReference type="NCBI Taxonomy" id="227884"/>
    <lineage>
        <taxon>Eukaryota</taxon>
        <taxon>Metazoa</taxon>
        <taxon>Ecdysozoa</taxon>
        <taxon>Nematoda</taxon>
        <taxon>Chromadorea</taxon>
        <taxon>Rhabditida</taxon>
        <taxon>Tylenchina</taxon>
        <taxon>Panagrolaimomorpha</taxon>
        <taxon>Panagrolaimoidea</taxon>
        <taxon>Panagrolaimidae</taxon>
        <taxon>Panagrolaimus</taxon>
    </lineage>
</organism>
<dbReference type="GO" id="GO:0000139">
    <property type="term" value="C:Golgi membrane"/>
    <property type="evidence" value="ECO:0007669"/>
    <property type="project" value="UniProtKB-SubCell"/>
</dbReference>
<feature type="transmembrane region" description="Helical" evidence="4">
    <location>
        <begin position="16"/>
        <end position="34"/>
    </location>
</feature>
<keyword evidence="3" id="KW-0333">Golgi apparatus</keyword>
<sequence>MFPRRWKSVPFRWKPFLLAIGFIYIFMSFLSYFSSDIQNSSSNRLKTQQQHDKVQIIKGLDAVAIPVVAAAVHSTLKVPTFKEEQINKQSKKRIVAIDAGFSQANLGGCSDWNCEMGGGDPETADESPRNSASLSSFNTFYNMTLGFRHDSPAASPYGYTVKLAPQSRLLSDELTVNKSLVNGKTKGASWFVSHCGTQSLRERLVSQLQVCI</sequence>
<dbReference type="PANTHER" id="PTHR48438:SF1">
    <property type="entry name" value="ALPHA-(1,3)-FUCOSYLTRANSFERASE C-RELATED"/>
    <property type="match status" value="1"/>
</dbReference>
<dbReference type="PANTHER" id="PTHR48438">
    <property type="entry name" value="ALPHA-(1,3)-FUCOSYLTRANSFERASE C-RELATED"/>
    <property type="match status" value="1"/>
</dbReference>
<keyword evidence="4" id="KW-0812">Transmembrane</keyword>
<accession>A0A914QHB9</accession>
<evidence type="ECO:0000313" key="5">
    <source>
        <dbReference type="Proteomes" id="UP000887578"/>
    </source>
</evidence>
<dbReference type="AlphaFoldDB" id="A0A914QHB9"/>
<protein>
    <submittedName>
        <fullName evidence="6">Uncharacterized protein</fullName>
    </submittedName>
</protein>
<dbReference type="Proteomes" id="UP000887578">
    <property type="component" value="Unplaced"/>
</dbReference>
<keyword evidence="5" id="KW-1185">Reference proteome</keyword>
<proteinExistence type="predicted"/>
<dbReference type="InterPro" id="IPR001503">
    <property type="entry name" value="Glyco_trans_10"/>
</dbReference>
<name>A0A914QHB9_9BILA</name>
<dbReference type="InterPro" id="IPR038577">
    <property type="entry name" value="GT10-like_C_sf"/>
</dbReference>
<dbReference type="Gene3D" id="3.40.50.11660">
    <property type="entry name" value="Glycosyl transferase family 10, C-terminal domain"/>
    <property type="match status" value="1"/>
</dbReference>
<comment type="subcellular location">
    <subcellularLocation>
        <location evidence="1">Golgi apparatus membrane</location>
        <topology evidence="1">Single-pass type II membrane protein</topology>
    </subcellularLocation>
</comment>
<keyword evidence="4" id="KW-1133">Transmembrane helix</keyword>
<reference evidence="6" key="1">
    <citation type="submission" date="2022-11" db="UniProtKB">
        <authorList>
            <consortium name="WormBaseParasite"/>
        </authorList>
    </citation>
    <scope>IDENTIFICATION</scope>
</reference>
<dbReference type="WBParaSite" id="PDA_v2.g26680.t1">
    <property type="protein sequence ID" value="PDA_v2.g26680.t1"/>
    <property type="gene ID" value="PDA_v2.g26680"/>
</dbReference>
<evidence type="ECO:0000256" key="4">
    <source>
        <dbReference type="SAM" id="Phobius"/>
    </source>
</evidence>
<comment type="pathway">
    <text evidence="2">Protein modification; protein glycosylation.</text>
</comment>